<dbReference type="Proteomes" id="UP000279236">
    <property type="component" value="Unassembled WGS sequence"/>
</dbReference>
<gene>
    <name evidence="1" type="ORF">EHS24_007629</name>
</gene>
<proteinExistence type="predicted"/>
<evidence type="ECO:0000313" key="2">
    <source>
        <dbReference type="Proteomes" id="UP000279236"/>
    </source>
</evidence>
<name>A0A427XV02_9TREE</name>
<protein>
    <submittedName>
        <fullName evidence="1">Uncharacterized protein</fullName>
    </submittedName>
</protein>
<keyword evidence="2" id="KW-1185">Reference proteome</keyword>
<accession>A0A427XV02</accession>
<dbReference type="EMBL" id="RSCE01000005">
    <property type="protein sequence ID" value="RSH82637.1"/>
    <property type="molecule type" value="Genomic_DNA"/>
</dbReference>
<sequence length="176" mass="19651">MRATWGTATGVEVVLGLMENMVERKVFEIEALHANVSHLEIPQPLPTNFPLAETMAELDTTEQRLRWFIESDAEITETITTQLAAVLERGRPLTEEMQNELERTKALRDLVQRSEAIELVVPADDPSQPKVTVGRMSADGLLSTFAWDIARLEAGIATKERAMEQSVFGFRVSLEG</sequence>
<dbReference type="GeneID" id="39592172"/>
<comment type="caution">
    <text evidence="1">The sequence shown here is derived from an EMBL/GenBank/DDBJ whole genome shotgun (WGS) entry which is preliminary data.</text>
</comment>
<organism evidence="1 2">
    <name type="scientific">Apiotrichum porosum</name>
    <dbReference type="NCBI Taxonomy" id="105984"/>
    <lineage>
        <taxon>Eukaryota</taxon>
        <taxon>Fungi</taxon>
        <taxon>Dikarya</taxon>
        <taxon>Basidiomycota</taxon>
        <taxon>Agaricomycotina</taxon>
        <taxon>Tremellomycetes</taxon>
        <taxon>Trichosporonales</taxon>
        <taxon>Trichosporonaceae</taxon>
        <taxon>Apiotrichum</taxon>
    </lineage>
</organism>
<evidence type="ECO:0000313" key="1">
    <source>
        <dbReference type="EMBL" id="RSH82637.1"/>
    </source>
</evidence>
<reference evidence="1 2" key="1">
    <citation type="submission" date="2018-11" db="EMBL/GenBank/DDBJ databases">
        <title>Genome sequence of Apiotrichum porosum DSM 27194.</title>
        <authorList>
            <person name="Aliyu H."/>
            <person name="Gorte O."/>
            <person name="Ochsenreither K."/>
        </authorList>
    </citation>
    <scope>NUCLEOTIDE SEQUENCE [LARGE SCALE GENOMIC DNA]</scope>
    <source>
        <strain evidence="1 2">DSM 27194</strain>
    </source>
</reference>
<dbReference type="RefSeq" id="XP_028476869.1">
    <property type="nucleotide sequence ID" value="XM_028622976.1"/>
</dbReference>
<dbReference type="AlphaFoldDB" id="A0A427XV02"/>